<reference evidence="3" key="1">
    <citation type="journal article" date="2019" name="Int. J. Syst. Evol. Microbiol.">
        <title>The Global Catalogue of Microorganisms (GCM) 10K type strain sequencing project: providing services to taxonomists for standard genome sequencing and annotation.</title>
        <authorList>
            <consortium name="The Broad Institute Genomics Platform"/>
            <consortium name="The Broad Institute Genome Sequencing Center for Infectious Disease"/>
            <person name="Wu L."/>
            <person name="Ma J."/>
        </authorList>
    </citation>
    <scope>NUCLEOTIDE SEQUENCE [LARGE SCALE GENOMIC DNA]</scope>
    <source>
        <strain evidence="3">JCM 9371</strain>
    </source>
</reference>
<dbReference type="EMBL" id="JBHTGP010000011">
    <property type="protein sequence ID" value="MFD0686499.1"/>
    <property type="molecule type" value="Genomic_DNA"/>
</dbReference>
<dbReference type="Proteomes" id="UP001597063">
    <property type="component" value="Unassembled WGS sequence"/>
</dbReference>
<name>A0ABW2XJ94_9ACTN</name>
<proteinExistence type="predicted"/>
<accession>A0ABW2XJ94</accession>
<evidence type="ECO:0000256" key="1">
    <source>
        <dbReference type="SAM" id="MobiDB-lite"/>
    </source>
</evidence>
<sequence length="285" mass="29947">MTLCSLDTFADHAGAVGASALDALLALGALDEVIESARADRRLIIRITVGALWLDRDQVPGTRPDWHIDRAGAIAGTGAAERYDVSDLTRRRSFALVGLLDADIPGRSPVPGTNGPDDTNGAGGAGGAAGSTEFAVGPDVPPLPDGWAGSQEVARDIRTWMSTGRRWAPCGHGNAVSFSARAVHRPAPASAPGWRMLLRVGAYQADPPMSPYVERIAAYNPFCSRTVPGFRLRPVGSRSEAMPMPSWSIDAADAAATRRLFATCGLRPAPERAAAAIARIRNAFA</sequence>
<comment type="caution">
    <text evidence="2">The sequence shown here is derived from an EMBL/GenBank/DDBJ whole genome shotgun (WGS) entry which is preliminary data.</text>
</comment>
<evidence type="ECO:0000313" key="2">
    <source>
        <dbReference type="EMBL" id="MFD0686499.1"/>
    </source>
</evidence>
<gene>
    <name evidence="2" type="ORF">ACFQZM_18510</name>
</gene>
<keyword evidence="3" id="KW-1185">Reference proteome</keyword>
<evidence type="ECO:0000313" key="3">
    <source>
        <dbReference type="Proteomes" id="UP001597063"/>
    </source>
</evidence>
<feature type="region of interest" description="Disordered" evidence="1">
    <location>
        <begin position="105"/>
        <end position="149"/>
    </location>
</feature>
<dbReference type="RefSeq" id="WP_131762713.1">
    <property type="nucleotide sequence ID" value="NZ_CAACUY010000251.1"/>
</dbReference>
<protein>
    <submittedName>
        <fullName evidence="2">Uncharacterized protein</fullName>
    </submittedName>
</protein>
<organism evidence="2 3">
    <name type="scientific">Actinomadura fibrosa</name>
    <dbReference type="NCBI Taxonomy" id="111802"/>
    <lineage>
        <taxon>Bacteria</taxon>
        <taxon>Bacillati</taxon>
        <taxon>Actinomycetota</taxon>
        <taxon>Actinomycetes</taxon>
        <taxon>Streptosporangiales</taxon>
        <taxon>Thermomonosporaceae</taxon>
        <taxon>Actinomadura</taxon>
    </lineage>
</organism>